<keyword evidence="1" id="KW-1015">Disulfide bond</keyword>
<evidence type="ECO:0000256" key="1">
    <source>
        <dbReference type="ARBA" id="ARBA00023157"/>
    </source>
</evidence>
<protein>
    <submittedName>
        <fullName evidence="4">Asialoglycoprotein receptor 1</fullName>
    </submittedName>
</protein>
<feature type="domain" description="C-type lectin" evidence="2">
    <location>
        <begin position="20"/>
        <end position="128"/>
    </location>
</feature>
<organism evidence="3 4">
    <name type="scientific">Lingula anatina</name>
    <name type="common">Brachiopod</name>
    <name type="synonym">Lingula unguis</name>
    <dbReference type="NCBI Taxonomy" id="7574"/>
    <lineage>
        <taxon>Eukaryota</taxon>
        <taxon>Metazoa</taxon>
        <taxon>Spiralia</taxon>
        <taxon>Lophotrochozoa</taxon>
        <taxon>Brachiopoda</taxon>
        <taxon>Linguliformea</taxon>
        <taxon>Lingulata</taxon>
        <taxon>Lingulida</taxon>
        <taxon>Linguloidea</taxon>
        <taxon>Lingulidae</taxon>
        <taxon>Lingula</taxon>
    </lineage>
</organism>
<dbReference type="Pfam" id="PF00059">
    <property type="entry name" value="Lectin_C"/>
    <property type="match status" value="1"/>
</dbReference>
<dbReference type="InterPro" id="IPR050111">
    <property type="entry name" value="C-type_lectin/snaclec_domain"/>
</dbReference>
<keyword evidence="3" id="KW-1185">Reference proteome</keyword>
<dbReference type="InParanoid" id="A0A1S3ICW0"/>
<dbReference type="InterPro" id="IPR018378">
    <property type="entry name" value="C-type_lectin_CS"/>
</dbReference>
<dbReference type="GeneID" id="106163128"/>
<gene>
    <name evidence="4" type="primary">LOC106163128</name>
</gene>
<dbReference type="Gene3D" id="3.10.100.10">
    <property type="entry name" value="Mannose-Binding Protein A, subunit A"/>
    <property type="match status" value="1"/>
</dbReference>
<dbReference type="AlphaFoldDB" id="A0A1S3ICW0"/>
<evidence type="ECO:0000313" key="3">
    <source>
        <dbReference type="Proteomes" id="UP000085678"/>
    </source>
</evidence>
<keyword evidence="4" id="KW-0675">Receptor</keyword>
<name>A0A1S3ICW0_LINAN</name>
<sequence length="132" mass="15232">MTGSAECPANFTYVPGTHSCYFLSDFQADWTESRAWCLRAGADLAVFESNNEYVAAKGAFDPIDAWIGLRDIIGNNNGWKWVRTENTPLFTAWKRREPSSTRERCAMILSRGTWNDARCKFQYNFLCEYQLY</sequence>
<proteinExistence type="predicted"/>
<evidence type="ECO:0000313" key="4">
    <source>
        <dbReference type="RefSeq" id="XP_013396095.1"/>
    </source>
</evidence>
<reference evidence="4" key="1">
    <citation type="submission" date="2025-08" db="UniProtKB">
        <authorList>
            <consortium name="RefSeq"/>
        </authorList>
    </citation>
    <scope>IDENTIFICATION</scope>
    <source>
        <tissue evidence="4">Gonads</tissue>
    </source>
</reference>
<dbReference type="KEGG" id="lak:106163128"/>
<dbReference type="SMART" id="SM00034">
    <property type="entry name" value="CLECT"/>
    <property type="match status" value="1"/>
</dbReference>
<dbReference type="InterPro" id="IPR016186">
    <property type="entry name" value="C-type_lectin-like/link_sf"/>
</dbReference>
<dbReference type="SUPFAM" id="SSF56436">
    <property type="entry name" value="C-type lectin-like"/>
    <property type="match status" value="1"/>
</dbReference>
<dbReference type="RefSeq" id="XP_013396095.1">
    <property type="nucleotide sequence ID" value="XM_013540641.2"/>
</dbReference>
<evidence type="ECO:0000259" key="2">
    <source>
        <dbReference type="PROSITE" id="PS50041"/>
    </source>
</evidence>
<dbReference type="PROSITE" id="PS50041">
    <property type="entry name" value="C_TYPE_LECTIN_2"/>
    <property type="match status" value="1"/>
</dbReference>
<dbReference type="InterPro" id="IPR001304">
    <property type="entry name" value="C-type_lectin-like"/>
</dbReference>
<dbReference type="InterPro" id="IPR016187">
    <property type="entry name" value="CTDL_fold"/>
</dbReference>
<dbReference type="OrthoDB" id="2142683at2759"/>
<dbReference type="PANTHER" id="PTHR22803">
    <property type="entry name" value="MANNOSE, PHOSPHOLIPASE, LECTIN RECEPTOR RELATED"/>
    <property type="match status" value="1"/>
</dbReference>
<dbReference type="Proteomes" id="UP000085678">
    <property type="component" value="Unplaced"/>
</dbReference>
<dbReference type="PROSITE" id="PS00615">
    <property type="entry name" value="C_TYPE_LECTIN_1"/>
    <property type="match status" value="1"/>
</dbReference>
<accession>A0A1S3ICW0</accession>